<keyword evidence="4 6" id="KW-0472">Membrane</keyword>
<evidence type="ECO:0000256" key="6">
    <source>
        <dbReference type="RuleBase" id="RU361157"/>
    </source>
</evidence>
<feature type="domain" description="ABC transmembrane type-2" evidence="7">
    <location>
        <begin position="46"/>
        <end position="273"/>
    </location>
</feature>
<dbReference type="GO" id="GO:0046677">
    <property type="term" value="P:response to antibiotic"/>
    <property type="evidence" value="ECO:0007669"/>
    <property type="project" value="UniProtKB-KW"/>
</dbReference>
<evidence type="ECO:0000256" key="2">
    <source>
        <dbReference type="ARBA" id="ARBA00022692"/>
    </source>
</evidence>
<dbReference type="InterPro" id="IPR013525">
    <property type="entry name" value="ABC2_TM"/>
</dbReference>
<dbReference type="PANTHER" id="PTHR43229:SF2">
    <property type="entry name" value="NODULATION PROTEIN J"/>
    <property type="match status" value="1"/>
</dbReference>
<accession>A0A853C2U3</accession>
<keyword evidence="6" id="KW-0813">Transport</keyword>
<dbReference type="RefSeq" id="WP_246303526.1">
    <property type="nucleotide sequence ID" value="NZ_JACCFP010000001.1"/>
</dbReference>
<reference evidence="8 9" key="1">
    <citation type="submission" date="2020-07" db="EMBL/GenBank/DDBJ databases">
        <title>Sequencing the genomes of 1000 actinobacteria strains.</title>
        <authorList>
            <person name="Klenk H.-P."/>
        </authorList>
    </citation>
    <scope>NUCLEOTIDE SEQUENCE [LARGE SCALE GENOMIC DNA]</scope>
    <source>
        <strain evidence="8 9">DSM 103833</strain>
    </source>
</reference>
<keyword evidence="3 6" id="KW-1133">Transmembrane helix</keyword>
<feature type="transmembrane region" description="Helical" evidence="6">
    <location>
        <begin position="156"/>
        <end position="182"/>
    </location>
</feature>
<evidence type="ECO:0000256" key="5">
    <source>
        <dbReference type="ARBA" id="ARBA00023251"/>
    </source>
</evidence>
<dbReference type="PROSITE" id="PS51012">
    <property type="entry name" value="ABC_TM2"/>
    <property type="match status" value="1"/>
</dbReference>
<feature type="transmembrane region" description="Helical" evidence="6">
    <location>
        <begin position="82"/>
        <end position="103"/>
    </location>
</feature>
<dbReference type="AlphaFoldDB" id="A0A853C2U3"/>
<dbReference type="InterPro" id="IPR047817">
    <property type="entry name" value="ABC2_TM_bact-type"/>
</dbReference>
<dbReference type="PIRSF" id="PIRSF006648">
    <property type="entry name" value="DrrB"/>
    <property type="match status" value="1"/>
</dbReference>
<feature type="transmembrane region" description="Helical" evidence="6">
    <location>
        <begin position="52"/>
        <end position="70"/>
    </location>
</feature>
<evidence type="ECO:0000256" key="1">
    <source>
        <dbReference type="ARBA" id="ARBA00004141"/>
    </source>
</evidence>
<dbReference type="Proteomes" id="UP000530424">
    <property type="component" value="Unassembled WGS sequence"/>
</dbReference>
<organism evidence="8 9">
    <name type="scientific">Nocardioides thalensis</name>
    <dbReference type="NCBI Taxonomy" id="1914755"/>
    <lineage>
        <taxon>Bacteria</taxon>
        <taxon>Bacillati</taxon>
        <taxon>Actinomycetota</taxon>
        <taxon>Actinomycetes</taxon>
        <taxon>Propionibacteriales</taxon>
        <taxon>Nocardioidaceae</taxon>
        <taxon>Nocardioides</taxon>
    </lineage>
</organism>
<name>A0A853C2U3_9ACTN</name>
<dbReference type="InterPro" id="IPR000412">
    <property type="entry name" value="ABC_2_transport"/>
</dbReference>
<dbReference type="EMBL" id="JACCFP010000001">
    <property type="protein sequence ID" value="NYJ02500.1"/>
    <property type="molecule type" value="Genomic_DNA"/>
</dbReference>
<dbReference type="PANTHER" id="PTHR43229">
    <property type="entry name" value="NODULATION PROTEIN J"/>
    <property type="match status" value="1"/>
</dbReference>
<protein>
    <recommendedName>
        <fullName evidence="6">Transport permease protein</fullName>
    </recommendedName>
</protein>
<dbReference type="GO" id="GO:0140359">
    <property type="term" value="F:ABC-type transporter activity"/>
    <property type="evidence" value="ECO:0007669"/>
    <property type="project" value="InterPro"/>
</dbReference>
<sequence>MTIEMQMTAPAVTTSAARRTSDYASRPTTWFGDVWTSTIRELRPVLHNPPSVLFAMVQPLVFLGLFAPLLPESEGGSALQWFVPGIVTMTALMSASFTGANLSEEIISGSHERILVSPLRRSAVMVGKALREVVPLVLQTLIIVAAVTPFSFDLHALGVVVGIVVLVPFSIGLASLSIALAGAVKDQAWVFWTVQQTAVFPLLLLAGVLLPLDGAPKWLRVASDLNPMTYVVDAERALFAGDWSAGTVLAGLAASAIVGAFGLAVGVRGMNRAS</sequence>
<comment type="subcellular location">
    <subcellularLocation>
        <location evidence="6">Cell membrane</location>
        <topology evidence="6">Multi-pass membrane protein</topology>
    </subcellularLocation>
    <subcellularLocation>
        <location evidence="1">Membrane</location>
        <topology evidence="1">Multi-pass membrane protein</topology>
    </subcellularLocation>
</comment>
<keyword evidence="6" id="KW-1003">Cell membrane</keyword>
<evidence type="ECO:0000256" key="4">
    <source>
        <dbReference type="ARBA" id="ARBA00023136"/>
    </source>
</evidence>
<evidence type="ECO:0000259" key="7">
    <source>
        <dbReference type="PROSITE" id="PS51012"/>
    </source>
</evidence>
<dbReference type="Pfam" id="PF01061">
    <property type="entry name" value="ABC2_membrane"/>
    <property type="match status" value="1"/>
</dbReference>
<keyword evidence="9" id="KW-1185">Reference proteome</keyword>
<evidence type="ECO:0000313" key="8">
    <source>
        <dbReference type="EMBL" id="NYJ02500.1"/>
    </source>
</evidence>
<feature type="transmembrane region" description="Helical" evidence="6">
    <location>
        <begin position="243"/>
        <end position="267"/>
    </location>
</feature>
<keyword evidence="2 6" id="KW-0812">Transmembrane</keyword>
<keyword evidence="5" id="KW-0046">Antibiotic resistance</keyword>
<proteinExistence type="inferred from homology"/>
<feature type="transmembrane region" description="Helical" evidence="6">
    <location>
        <begin position="189"/>
        <end position="210"/>
    </location>
</feature>
<evidence type="ECO:0000313" key="9">
    <source>
        <dbReference type="Proteomes" id="UP000530424"/>
    </source>
</evidence>
<comment type="caution">
    <text evidence="8">The sequence shown here is derived from an EMBL/GenBank/DDBJ whole genome shotgun (WGS) entry which is preliminary data.</text>
</comment>
<comment type="similarity">
    <text evidence="6">Belongs to the ABC-2 integral membrane protein family.</text>
</comment>
<dbReference type="InterPro" id="IPR051784">
    <property type="entry name" value="Nod_factor_ABC_transporter"/>
</dbReference>
<dbReference type="GO" id="GO:0043190">
    <property type="term" value="C:ATP-binding cassette (ABC) transporter complex"/>
    <property type="evidence" value="ECO:0007669"/>
    <property type="project" value="InterPro"/>
</dbReference>
<gene>
    <name evidence="8" type="ORF">HNR19_003198</name>
</gene>
<evidence type="ECO:0000256" key="3">
    <source>
        <dbReference type="ARBA" id="ARBA00022989"/>
    </source>
</evidence>
<feature type="transmembrane region" description="Helical" evidence="6">
    <location>
        <begin position="129"/>
        <end position="150"/>
    </location>
</feature>